<keyword evidence="16" id="KW-1185">Reference proteome</keyword>
<comment type="caution">
    <text evidence="8">Lacks conserved residue(s) required for the propagation of feature annotation.</text>
</comment>
<evidence type="ECO:0000259" key="13">
    <source>
        <dbReference type="SMART" id="SM00382"/>
    </source>
</evidence>
<evidence type="ECO:0000256" key="4">
    <source>
        <dbReference type="ARBA" id="ARBA00022741"/>
    </source>
</evidence>
<dbReference type="AlphaFoldDB" id="C7M114"/>
<dbReference type="OrthoDB" id="9807019at2"/>
<dbReference type="InterPro" id="IPR003593">
    <property type="entry name" value="AAA+_ATPase"/>
</dbReference>
<feature type="region of interest" description="Domain IV, binds dsDNA" evidence="8">
    <location>
        <begin position="334"/>
        <end position="458"/>
    </location>
</feature>
<dbReference type="PROSITE" id="PS01008">
    <property type="entry name" value="DNAA"/>
    <property type="match status" value="1"/>
</dbReference>
<protein>
    <recommendedName>
        <fullName evidence="8 9">Chromosomal replication initiator protein DnaA</fullName>
    </recommendedName>
</protein>
<dbReference type="GO" id="GO:0006270">
    <property type="term" value="P:DNA replication initiation"/>
    <property type="evidence" value="ECO:0007669"/>
    <property type="project" value="UniProtKB-UniRule"/>
</dbReference>
<dbReference type="CDD" id="cd06571">
    <property type="entry name" value="Bac_DnaA_C"/>
    <property type="match status" value="1"/>
</dbReference>
<feature type="binding site" evidence="8">
    <location>
        <position position="163"/>
    </location>
    <ligand>
        <name>ATP</name>
        <dbReference type="ChEBI" id="CHEBI:30616"/>
    </ligand>
</feature>
<dbReference type="Gene3D" id="1.10.1750.10">
    <property type="match status" value="1"/>
</dbReference>
<dbReference type="SMART" id="SM00760">
    <property type="entry name" value="Bac_DnaA_C"/>
    <property type="match status" value="1"/>
</dbReference>
<dbReference type="EMBL" id="CP001631">
    <property type="protein sequence ID" value="ACU52976.1"/>
    <property type="molecule type" value="Genomic_DNA"/>
</dbReference>
<evidence type="ECO:0000256" key="2">
    <source>
        <dbReference type="ARBA" id="ARBA00022490"/>
    </source>
</evidence>
<dbReference type="GO" id="GO:0003688">
    <property type="term" value="F:DNA replication origin binding"/>
    <property type="evidence" value="ECO:0007669"/>
    <property type="project" value="UniProtKB-UniRule"/>
</dbReference>
<feature type="binding site" evidence="8">
    <location>
        <position position="165"/>
    </location>
    <ligand>
        <name>ATP</name>
        <dbReference type="ChEBI" id="CHEBI:30616"/>
    </ligand>
</feature>
<reference evidence="15 16" key="1">
    <citation type="journal article" date="2009" name="Stand. Genomic Sci.">
        <title>Complete genome sequence of Acidimicrobium ferrooxidans type strain (ICP).</title>
        <authorList>
            <person name="Clum A."/>
            <person name="Nolan M."/>
            <person name="Lang E."/>
            <person name="Glavina Del Rio T."/>
            <person name="Tice H."/>
            <person name="Copeland A."/>
            <person name="Cheng J.F."/>
            <person name="Lucas S."/>
            <person name="Chen F."/>
            <person name="Bruce D."/>
            <person name="Goodwin L."/>
            <person name="Pitluck S."/>
            <person name="Ivanova N."/>
            <person name="Mavrommatis K."/>
            <person name="Mikhailova N."/>
            <person name="Pati A."/>
            <person name="Chen A."/>
            <person name="Palaniappan K."/>
            <person name="Goker M."/>
            <person name="Spring S."/>
            <person name="Land M."/>
            <person name="Hauser L."/>
            <person name="Chang Y.J."/>
            <person name="Jeffries C.C."/>
            <person name="Chain P."/>
            <person name="Bristow J."/>
            <person name="Eisen J.A."/>
            <person name="Markowitz V."/>
            <person name="Hugenholtz P."/>
            <person name="Kyrpides N.C."/>
            <person name="Klenk H.P."/>
            <person name="Lapidus A."/>
        </authorList>
    </citation>
    <scope>NUCLEOTIDE SEQUENCE [LARGE SCALE GENOMIC DNA]</scope>
    <source>
        <strain evidence="16">DSM 10331 / JCM 15462 / NBRC 103882 / ICP</strain>
    </source>
</reference>
<feature type="compositionally biased region" description="Low complexity" evidence="12">
    <location>
        <begin position="98"/>
        <end position="117"/>
    </location>
</feature>
<feature type="compositionally biased region" description="Polar residues" evidence="12">
    <location>
        <begin position="88"/>
        <end position="97"/>
    </location>
</feature>
<dbReference type="GO" id="GO:0005886">
    <property type="term" value="C:plasma membrane"/>
    <property type="evidence" value="ECO:0007669"/>
    <property type="project" value="TreeGrafter"/>
</dbReference>
<dbReference type="InterPro" id="IPR020591">
    <property type="entry name" value="Chromosome_initiator_DnaA-like"/>
</dbReference>
<dbReference type="Pfam" id="PF08299">
    <property type="entry name" value="Bac_DnaA_C"/>
    <property type="match status" value="1"/>
</dbReference>
<feature type="binding site" evidence="8">
    <location>
        <position position="164"/>
    </location>
    <ligand>
        <name>ATP</name>
        <dbReference type="ChEBI" id="CHEBI:30616"/>
    </ligand>
</feature>
<dbReference type="STRING" id="525909.Afer_0001"/>
<proteinExistence type="inferred from homology"/>
<evidence type="ECO:0000256" key="1">
    <source>
        <dbReference type="ARBA" id="ARBA00006583"/>
    </source>
</evidence>
<keyword evidence="7 8" id="KW-0238">DNA-binding</keyword>
<dbReference type="GO" id="GO:0006275">
    <property type="term" value="P:regulation of DNA replication"/>
    <property type="evidence" value="ECO:0007669"/>
    <property type="project" value="UniProtKB-UniRule"/>
</dbReference>
<dbReference type="Gene3D" id="3.30.300.180">
    <property type="match status" value="1"/>
</dbReference>
<feature type="binding site" evidence="8">
    <location>
        <position position="161"/>
    </location>
    <ligand>
        <name>ATP</name>
        <dbReference type="ChEBI" id="CHEBI:30616"/>
    </ligand>
</feature>
<dbReference type="HAMAP" id="MF_00377">
    <property type="entry name" value="DnaA_bact"/>
    <property type="match status" value="1"/>
</dbReference>
<feature type="region of interest" description="Disordered" evidence="12">
    <location>
        <begin position="88"/>
        <end position="117"/>
    </location>
</feature>
<dbReference type="SUPFAM" id="SSF52540">
    <property type="entry name" value="P-loop containing nucleoside triphosphate hydrolases"/>
    <property type="match status" value="1"/>
</dbReference>
<dbReference type="eggNOG" id="COG0593">
    <property type="taxonomic scope" value="Bacteria"/>
</dbReference>
<dbReference type="NCBIfam" id="TIGR00362">
    <property type="entry name" value="DnaA"/>
    <property type="match status" value="1"/>
</dbReference>
<evidence type="ECO:0000313" key="15">
    <source>
        <dbReference type="EMBL" id="ACU52976.1"/>
    </source>
</evidence>
<organism evidence="15 16">
    <name type="scientific">Acidimicrobium ferrooxidans (strain DSM 10331 / JCM 15462 / NBRC 103882 / ICP)</name>
    <dbReference type="NCBI Taxonomy" id="525909"/>
    <lineage>
        <taxon>Bacteria</taxon>
        <taxon>Bacillati</taxon>
        <taxon>Actinomycetota</taxon>
        <taxon>Acidimicrobiia</taxon>
        <taxon>Acidimicrobiales</taxon>
        <taxon>Acidimicrobiaceae</taxon>
        <taxon>Acidimicrobium</taxon>
    </lineage>
</organism>
<dbReference type="InterPro" id="IPR038454">
    <property type="entry name" value="DnaA_N_sf"/>
</dbReference>
<gene>
    <name evidence="8" type="primary">dnaA</name>
    <name evidence="15" type="ordered locus">Afer_0001</name>
</gene>
<dbReference type="HOGENOM" id="CLU_026910_2_0_11"/>
<keyword evidence="2 8" id="KW-0963">Cytoplasm</keyword>
<feature type="domain" description="Chromosomal replication initiator DnaA C-terminal" evidence="14">
    <location>
        <begin position="363"/>
        <end position="432"/>
    </location>
</feature>
<evidence type="ECO:0000313" key="16">
    <source>
        <dbReference type="Proteomes" id="UP000000771"/>
    </source>
</evidence>
<dbReference type="GO" id="GO:0005737">
    <property type="term" value="C:cytoplasm"/>
    <property type="evidence" value="ECO:0007669"/>
    <property type="project" value="UniProtKB-SubCell"/>
</dbReference>
<evidence type="ECO:0000256" key="8">
    <source>
        <dbReference type="HAMAP-Rule" id="MF_00377"/>
    </source>
</evidence>
<dbReference type="PANTHER" id="PTHR30050:SF2">
    <property type="entry name" value="CHROMOSOMAL REPLICATION INITIATOR PROTEIN DNAA"/>
    <property type="match status" value="1"/>
</dbReference>
<dbReference type="InterPro" id="IPR024633">
    <property type="entry name" value="DnaA_N_dom"/>
</dbReference>
<keyword evidence="6 8" id="KW-0446">Lipid-binding</keyword>
<dbReference type="KEGG" id="afo:Afer_0001"/>
<evidence type="ECO:0000256" key="6">
    <source>
        <dbReference type="ARBA" id="ARBA00023121"/>
    </source>
</evidence>
<name>C7M114_ACIFD</name>
<dbReference type="PRINTS" id="PR00051">
    <property type="entry name" value="DNAA"/>
</dbReference>
<evidence type="ECO:0000256" key="5">
    <source>
        <dbReference type="ARBA" id="ARBA00022840"/>
    </source>
</evidence>
<dbReference type="Gene3D" id="3.40.50.300">
    <property type="entry name" value="P-loop containing nucleotide triphosphate hydrolases"/>
    <property type="match status" value="1"/>
</dbReference>
<dbReference type="PANTHER" id="PTHR30050">
    <property type="entry name" value="CHROMOSOMAL REPLICATION INITIATOR PROTEIN DNAA"/>
    <property type="match status" value="1"/>
</dbReference>
<dbReference type="CDD" id="cd00009">
    <property type="entry name" value="AAA"/>
    <property type="match status" value="1"/>
</dbReference>
<sequence>MSAPEASWEAIAQAFRTAVGEATWLTWFRTLAPQELSDQQIVLTTPSPLAKERLETKYRDVLEDVLTPIMGARVPVAVRVRADVPDETPTTAHSLFDSSPTSSPTPSRRNGRGSSSTFDPRYTFEAFVIGSSNRFAHAAALSVAETPARSYNPLFIHGDAGLGKTHLLHAIGNYARENYPNLLTTYVSTETFLNEFVDAIKRNQTSEFKARYRACDILLVDDIQFLEGKEAIQEEFFHTFNTLYGAQKQIVLTSDRPPRALATLEDRLRSRFAMGLITDVQPPDLETRAAILRRKAEDAGVTVPATVIEFIAASITDNIRELEGALTRLAAFSTLSQTGITLTMAEQVLSDLISQHATQRQRTPAEVIAATAALFNLTPEDITGASRKRPVAVARQIAMYVVRELTELSYPEIGRAFGGKDHTTVMHAVSRVQELMQESVEIYEQVDQLFKSLRGPRP</sequence>
<evidence type="ECO:0000256" key="9">
    <source>
        <dbReference type="NCBIfam" id="TIGR00362"/>
    </source>
</evidence>
<evidence type="ECO:0000259" key="14">
    <source>
        <dbReference type="SMART" id="SM00760"/>
    </source>
</evidence>
<keyword evidence="3 8" id="KW-0235">DNA replication</keyword>
<accession>C7M114</accession>
<comment type="function">
    <text evidence="8 10">Plays an essential role in the initiation and regulation of chromosomal replication. ATP-DnaA binds to the origin of replication (oriC) to initiate formation of the DNA replication initiation complex once per cell cycle. Binds the DnaA box (a 9 base pair repeat at the origin) and separates the double-stranded (ds)DNA. Forms a right-handed helical filament on oriC DNA; dsDNA binds to the exterior of the filament while single-stranded (ss)DNA is stabiized in the filament's interior. The ATP-DnaA-oriC complex binds and stabilizes one strand of the AT-rich DNA unwinding element (DUE), permitting loading of DNA polymerase. After initiation quickly degrades to an ADP-DnaA complex that is not apt for DNA replication. Binds acidic phospholipids.</text>
</comment>
<dbReference type="InterPro" id="IPR018312">
    <property type="entry name" value="Chromosome_initiator_DnaA_CS"/>
</dbReference>
<feature type="region of interest" description="Domain I, interacts with DnaA modulators" evidence="8">
    <location>
        <begin position="1"/>
        <end position="91"/>
    </location>
</feature>
<dbReference type="GO" id="GO:0008289">
    <property type="term" value="F:lipid binding"/>
    <property type="evidence" value="ECO:0007669"/>
    <property type="project" value="UniProtKB-KW"/>
</dbReference>
<dbReference type="Pfam" id="PF11638">
    <property type="entry name" value="DnaA_N"/>
    <property type="match status" value="1"/>
</dbReference>
<dbReference type="InterPro" id="IPR010921">
    <property type="entry name" value="Trp_repressor/repl_initiator"/>
</dbReference>
<dbReference type="InterPro" id="IPR013317">
    <property type="entry name" value="DnaA_dom"/>
</dbReference>
<dbReference type="InterPro" id="IPR001957">
    <property type="entry name" value="Chromosome_initiator_DnaA"/>
</dbReference>
<dbReference type="SMART" id="SM00382">
    <property type="entry name" value="AAA"/>
    <property type="match status" value="1"/>
</dbReference>
<evidence type="ECO:0000256" key="12">
    <source>
        <dbReference type="SAM" id="MobiDB-lite"/>
    </source>
</evidence>
<keyword evidence="5 8" id="KW-0067">ATP-binding</keyword>
<dbReference type="NCBIfam" id="NF010686">
    <property type="entry name" value="PRK14086.1"/>
    <property type="match status" value="1"/>
</dbReference>
<keyword evidence="4 8" id="KW-0547">Nucleotide-binding</keyword>
<dbReference type="InterPro" id="IPR013159">
    <property type="entry name" value="DnaA_C"/>
</dbReference>
<dbReference type="RefSeq" id="WP_012784095.1">
    <property type="nucleotide sequence ID" value="NC_013124.1"/>
</dbReference>
<dbReference type="GO" id="GO:0005524">
    <property type="term" value="F:ATP binding"/>
    <property type="evidence" value="ECO:0007669"/>
    <property type="project" value="UniProtKB-UniRule"/>
</dbReference>
<evidence type="ECO:0000256" key="7">
    <source>
        <dbReference type="ARBA" id="ARBA00023125"/>
    </source>
</evidence>
<dbReference type="SUPFAM" id="SSF48295">
    <property type="entry name" value="TrpR-like"/>
    <property type="match status" value="1"/>
</dbReference>
<dbReference type="FunFam" id="3.40.50.300:FF:000150">
    <property type="entry name" value="Chromosomal replication initiator protein DnaA"/>
    <property type="match status" value="1"/>
</dbReference>
<evidence type="ECO:0000256" key="10">
    <source>
        <dbReference type="RuleBase" id="RU000577"/>
    </source>
</evidence>
<dbReference type="Gene3D" id="1.10.8.60">
    <property type="match status" value="1"/>
</dbReference>
<evidence type="ECO:0000256" key="3">
    <source>
        <dbReference type="ARBA" id="ARBA00022705"/>
    </source>
</evidence>
<comment type="subunit">
    <text evidence="8">Oligomerizes as a right-handed, spiral filament on DNA at oriC.</text>
</comment>
<feature type="region of interest" description="Domain III, AAA+ region" evidence="8">
    <location>
        <begin position="117"/>
        <end position="333"/>
    </location>
</feature>
<dbReference type="Proteomes" id="UP000000771">
    <property type="component" value="Chromosome"/>
</dbReference>
<comment type="subcellular location">
    <subcellularLocation>
        <location evidence="8">Cytoplasm</location>
    </subcellularLocation>
</comment>
<evidence type="ECO:0000256" key="11">
    <source>
        <dbReference type="RuleBase" id="RU004227"/>
    </source>
</evidence>
<comment type="similarity">
    <text evidence="1 8 11">Belongs to the DnaA family.</text>
</comment>
<dbReference type="InterPro" id="IPR027417">
    <property type="entry name" value="P-loop_NTPase"/>
</dbReference>
<dbReference type="Pfam" id="PF00308">
    <property type="entry name" value="Bac_DnaA"/>
    <property type="match status" value="1"/>
</dbReference>
<comment type="domain">
    <text evidence="8">Domain I is involved in oligomerization and binding regulators, domain II is flexibile and of varying length in different bacteria, domain III forms the AAA+ region, while domain IV binds dsDNA.</text>
</comment>
<feature type="domain" description="AAA+ ATPase" evidence="13">
    <location>
        <begin position="150"/>
        <end position="278"/>
    </location>
</feature>